<dbReference type="AlphaFoldDB" id="A0AAE2ZKI2"/>
<reference evidence="2" key="1">
    <citation type="submission" date="2021-08" db="EMBL/GenBank/DDBJ databases">
        <title>Hoeflea bacterium WL0058 sp. nov., isolated from the sediment.</title>
        <authorList>
            <person name="Wang L."/>
            <person name="Zhang D."/>
        </authorList>
    </citation>
    <scope>NUCLEOTIDE SEQUENCE</scope>
    <source>
        <strain evidence="2">WL0058</strain>
    </source>
</reference>
<dbReference type="EMBL" id="JAICBX010000002">
    <property type="protein sequence ID" value="MBW8637679.1"/>
    <property type="molecule type" value="Genomic_DNA"/>
</dbReference>
<gene>
    <name evidence="2" type="ORF">K1W69_10820</name>
</gene>
<dbReference type="RefSeq" id="WP_220228367.1">
    <property type="nucleotide sequence ID" value="NZ_JAICBX010000002.1"/>
</dbReference>
<sequence>MTVFMRILILAAAALALTGGISRAQTMEFALSGEDRIAGDAHGTEGAALDIDWDAELKLGLLIGEPIVSLRFRYDVAAGRVTIPTLTEKGRGYETMMYRQLSTELQEGVRLTDVKLRMTFGSDVGEIDLVADVGATGQPGAWSFNIPGSPDWDDLFEGKGVSGGMLDAETAKAAWAGGLTLRTVVIEDADLNFHLMHETYMRDYDREKYRALKSAYDRLADGLKRSYGIEIGAEKGAWTDAYFVSERSGEIGTRQEWSQRMRDLGRHLDKLSRLPDNLKAGANHAPYEQAVQDAEKLRDSIVRNLAAYDAEGVDPTTLEQGYEPEFGGDFRAPKVVVKWKDRYDLDQYITVNEDGSLGGKAGLEDISDYDYDFAYQSVSTGELAFTHGSRNFANCAYQSGDPVYMGYERLSDLQGEGNSPSLAAPCPNANISNILAPVLEGKEASTTPVVYNPATGEYAVSTASQVSDGDYVYFLYDSFALYSIDKSGGGEVYRDLYFLDEALNVTDTRSCGSRPTEEWYPMPDC</sequence>
<keyword evidence="3" id="KW-1185">Reference proteome</keyword>
<protein>
    <submittedName>
        <fullName evidence="2">Uncharacterized protein</fullName>
    </submittedName>
</protein>
<name>A0AAE2ZKI2_9HYPH</name>
<accession>A0AAE2ZKI2</accession>
<keyword evidence="1" id="KW-0732">Signal</keyword>
<evidence type="ECO:0000313" key="2">
    <source>
        <dbReference type="EMBL" id="MBW8637679.1"/>
    </source>
</evidence>
<feature type="chain" id="PRO_5042167423" evidence="1">
    <location>
        <begin position="25"/>
        <end position="525"/>
    </location>
</feature>
<comment type="caution">
    <text evidence="2">The sequence shown here is derived from an EMBL/GenBank/DDBJ whole genome shotgun (WGS) entry which is preliminary data.</text>
</comment>
<organism evidence="2 3">
    <name type="scientific">Flavimaribacter sediminis</name>
    <dbReference type="NCBI Taxonomy" id="2865987"/>
    <lineage>
        <taxon>Bacteria</taxon>
        <taxon>Pseudomonadati</taxon>
        <taxon>Pseudomonadota</taxon>
        <taxon>Alphaproteobacteria</taxon>
        <taxon>Hyphomicrobiales</taxon>
        <taxon>Rhizobiaceae</taxon>
        <taxon>Flavimaribacter</taxon>
    </lineage>
</organism>
<dbReference type="Proteomes" id="UP001196509">
    <property type="component" value="Unassembled WGS sequence"/>
</dbReference>
<evidence type="ECO:0000313" key="3">
    <source>
        <dbReference type="Proteomes" id="UP001196509"/>
    </source>
</evidence>
<feature type="signal peptide" evidence="1">
    <location>
        <begin position="1"/>
        <end position="24"/>
    </location>
</feature>
<evidence type="ECO:0000256" key="1">
    <source>
        <dbReference type="SAM" id="SignalP"/>
    </source>
</evidence>
<proteinExistence type="predicted"/>